<organism evidence="4 5">
    <name type="scientific">Nitrolancea hollandica Lb</name>
    <dbReference type="NCBI Taxonomy" id="1129897"/>
    <lineage>
        <taxon>Bacteria</taxon>
        <taxon>Pseudomonadati</taxon>
        <taxon>Thermomicrobiota</taxon>
        <taxon>Thermomicrobia</taxon>
        <taxon>Sphaerobacterales</taxon>
        <taxon>Sphaerobacterineae</taxon>
        <taxon>Sphaerobacteraceae</taxon>
        <taxon>Nitrolancea</taxon>
    </lineage>
</organism>
<dbReference type="EMBL" id="CAGS01000158">
    <property type="protein sequence ID" value="CCF83557.1"/>
    <property type="molecule type" value="Genomic_DNA"/>
</dbReference>
<evidence type="ECO:0000313" key="5">
    <source>
        <dbReference type="Proteomes" id="UP000004221"/>
    </source>
</evidence>
<comment type="caution">
    <text evidence="4">The sequence shown here is derived from an EMBL/GenBank/DDBJ whole genome shotgun (WGS) entry which is preliminary data.</text>
</comment>
<keyword evidence="5" id="KW-1185">Reference proteome</keyword>
<evidence type="ECO:0000256" key="1">
    <source>
        <dbReference type="ARBA" id="ARBA00022679"/>
    </source>
</evidence>
<dbReference type="Pfam" id="PF00534">
    <property type="entry name" value="Glycos_transf_1"/>
    <property type="match status" value="1"/>
</dbReference>
<feature type="domain" description="Glycosyl transferase family 1" evidence="2">
    <location>
        <begin position="206"/>
        <end position="360"/>
    </location>
</feature>
<dbReference type="SUPFAM" id="SSF53756">
    <property type="entry name" value="UDP-Glycosyltransferase/glycogen phosphorylase"/>
    <property type="match status" value="1"/>
</dbReference>
<reference evidence="4 5" key="1">
    <citation type="journal article" date="2012" name="ISME J.">
        <title>Nitrification expanded: discovery, physiology and genomics of a nitrite-oxidizing bacterium from the phylum Chloroflexi.</title>
        <authorList>
            <person name="Sorokin D.Y."/>
            <person name="Lucker S."/>
            <person name="Vejmelkova D."/>
            <person name="Kostrikina N.A."/>
            <person name="Kleerebezem R."/>
            <person name="Rijpstra W.I."/>
            <person name="Damste J.S."/>
            <person name="Le Paslier D."/>
            <person name="Muyzer G."/>
            <person name="Wagner M."/>
            <person name="van Loosdrecht M.C."/>
            <person name="Daims H."/>
        </authorList>
    </citation>
    <scope>NUCLEOTIDE SEQUENCE [LARGE SCALE GENOMIC DNA]</scope>
    <source>
        <strain evidence="5">none</strain>
    </source>
</reference>
<dbReference type="AlphaFoldDB" id="I4EFU5"/>
<protein>
    <submittedName>
        <fullName evidence="4">Glycosyl transferase group 1</fullName>
    </submittedName>
</protein>
<dbReference type="Proteomes" id="UP000004221">
    <property type="component" value="Unassembled WGS sequence"/>
</dbReference>
<evidence type="ECO:0000259" key="3">
    <source>
        <dbReference type="Pfam" id="PF13439"/>
    </source>
</evidence>
<name>I4EFU5_9BACT</name>
<accession>I4EFU5</accession>
<dbReference type="GO" id="GO:0016757">
    <property type="term" value="F:glycosyltransferase activity"/>
    <property type="evidence" value="ECO:0007669"/>
    <property type="project" value="InterPro"/>
</dbReference>
<dbReference type="InterPro" id="IPR028098">
    <property type="entry name" value="Glyco_trans_4-like_N"/>
</dbReference>
<dbReference type="CDD" id="cd03809">
    <property type="entry name" value="GT4_MtfB-like"/>
    <property type="match status" value="1"/>
</dbReference>
<dbReference type="FunFam" id="3.40.50.2000:FF:000119">
    <property type="entry name" value="Glycosyl transferase group 1"/>
    <property type="match status" value="1"/>
</dbReference>
<dbReference type="PANTHER" id="PTHR46401:SF2">
    <property type="entry name" value="GLYCOSYLTRANSFERASE WBBK-RELATED"/>
    <property type="match status" value="1"/>
</dbReference>
<gene>
    <name evidence="4" type="ORF">NITHO_2400017</name>
</gene>
<evidence type="ECO:0000313" key="4">
    <source>
        <dbReference type="EMBL" id="CCF83557.1"/>
    </source>
</evidence>
<proteinExistence type="predicted"/>
<dbReference type="InterPro" id="IPR001296">
    <property type="entry name" value="Glyco_trans_1"/>
</dbReference>
<evidence type="ECO:0000259" key="2">
    <source>
        <dbReference type="Pfam" id="PF00534"/>
    </source>
</evidence>
<dbReference type="GO" id="GO:0009103">
    <property type="term" value="P:lipopolysaccharide biosynthetic process"/>
    <property type="evidence" value="ECO:0007669"/>
    <property type="project" value="TreeGrafter"/>
</dbReference>
<keyword evidence="1 4" id="KW-0808">Transferase</keyword>
<dbReference type="Pfam" id="PF13439">
    <property type="entry name" value="Glyco_transf_4"/>
    <property type="match status" value="1"/>
</dbReference>
<sequence length="395" mass="43657">MAGRRRVRIALDYTPALRQRAGVGRFTRSLGTALIGQLDDDERLILWNAGPDETRRQAAVMAAGNQRVVRRRVPVPERWLTIAWHQLRLPVPVERFIGDVDLVHAPDFVAPPSQAPAIVTIHDLSYLITPEFAFPNLRRYLSQAVPRTLERVSRIVAVSQTTANDLSERYRIDPGRIAVIPNGVDPMFRPTDPDEARQTIARLGVREPYVLIVGTIEPRKNHQALLRAFEQVHTANPEVSLVIAGSPGWLSESIMDAIGRHAQRLPVQHLRNVDDAALPALYARSIALVYPSWYEGFGLPVVEAMACGTAVITSDRGATAEVAGDGALLVSPDDTGSIARAMAQVYGDPELRARLIEHGIDRAKEFSWDAAASAYRRLYRDVAVTARRFQPNGTA</sequence>
<feature type="domain" description="Glycosyltransferase subfamily 4-like N-terminal" evidence="3">
    <location>
        <begin position="22"/>
        <end position="186"/>
    </location>
</feature>
<dbReference type="PANTHER" id="PTHR46401">
    <property type="entry name" value="GLYCOSYLTRANSFERASE WBBK-RELATED"/>
    <property type="match status" value="1"/>
</dbReference>
<dbReference type="Gene3D" id="3.40.50.2000">
    <property type="entry name" value="Glycogen Phosphorylase B"/>
    <property type="match status" value="2"/>
</dbReference>